<protein>
    <recommendedName>
        <fullName evidence="8">ATP synthase YMF19-like N-terminal domain-containing protein</fullName>
    </recommendedName>
</protein>
<accession>A0A8J2UGB8</accession>
<dbReference type="InterPro" id="IPR003319">
    <property type="entry name" value="YMF19-like_N"/>
</dbReference>
<dbReference type="GO" id="GO:0016020">
    <property type="term" value="C:membrane"/>
    <property type="evidence" value="ECO:0007669"/>
    <property type="project" value="UniProtKB-SubCell"/>
</dbReference>
<proteinExistence type="predicted"/>
<dbReference type="Proteomes" id="UP000607559">
    <property type="component" value="Unassembled WGS sequence"/>
</dbReference>
<evidence type="ECO:0000256" key="7">
    <source>
        <dbReference type="SAM" id="Phobius"/>
    </source>
</evidence>
<evidence type="ECO:0000256" key="4">
    <source>
        <dbReference type="ARBA" id="ARBA00023136"/>
    </source>
</evidence>
<evidence type="ECO:0000256" key="6">
    <source>
        <dbReference type="SAM" id="MobiDB-lite"/>
    </source>
</evidence>
<keyword evidence="10" id="KW-1185">Reference proteome</keyword>
<dbReference type="RefSeq" id="WP_188934867.1">
    <property type="nucleotide sequence ID" value="NZ_BMJC01000004.1"/>
</dbReference>
<evidence type="ECO:0000313" key="10">
    <source>
        <dbReference type="Proteomes" id="UP000607559"/>
    </source>
</evidence>
<keyword evidence="4 7" id="KW-0472">Membrane</keyword>
<evidence type="ECO:0000259" key="8">
    <source>
        <dbReference type="Pfam" id="PF02326"/>
    </source>
</evidence>
<keyword evidence="2 7" id="KW-0812">Transmembrane</keyword>
<keyword evidence="3 7" id="KW-1133">Transmembrane helix</keyword>
<dbReference type="Pfam" id="PF02326">
    <property type="entry name" value="YMF19"/>
    <property type="match status" value="1"/>
</dbReference>
<feature type="domain" description="ATP synthase YMF19-like N-terminal" evidence="8">
    <location>
        <begin position="3"/>
        <end position="56"/>
    </location>
</feature>
<evidence type="ECO:0000256" key="1">
    <source>
        <dbReference type="ARBA" id="ARBA00004370"/>
    </source>
</evidence>
<gene>
    <name evidence="9" type="ORF">GCM10011511_39240</name>
</gene>
<name>A0A8J2UGB8_9BACT</name>
<evidence type="ECO:0000256" key="5">
    <source>
        <dbReference type="ARBA" id="ARBA00023310"/>
    </source>
</evidence>
<dbReference type="EMBL" id="BMJC01000004">
    <property type="protein sequence ID" value="GGB11748.1"/>
    <property type="molecule type" value="Genomic_DNA"/>
</dbReference>
<reference evidence="9" key="2">
    <citation type="submission" date="2020-09" db="EMBL/GenBank/DDBJ databases">
        <authorList>
            <person name="Sun Q."/>
            <person name="Zhou Y."/>
        </authorList>
    </citation>
    <scope>NUCLEOTIDE SEQUENCE</scope>
    <source>
        <strain evidence="9">CGMCC 1.15448</strain>
    </source>
</reference>
<evidence type="ECO:0000313" key="9">
    <source>
        <dbReference type="EMBL" id="GGB11748.1"/>
    </source>
</evidence>
<dbReference type="GO" id="GO:0006754">
    <property type="term" value="P:ATP biosynthetic process"/>
    <property type="evidence" value="ECO:0007669"/>
    <property type="project" value="UniProtKB-KW"/>
</dbReference>
<sequence>MALSEIFFLAIVFYLLYRFVFHFLVPVAKTTRIVRQQFRNMQQQATQREQPKEPEQPAKNQSVGEYIDFEEVK</sequence>
<feature type="region of interest" description="Disordered" evidence="6">
    <location>
        <begin position="40"/>
        <end position="73"/>
    </location>
</feature>
<keyword evidence="5" id="KW-0066">ATP synthesis</keyword>
<evidence type="ECO:0000256" key="2">
    <source>
        <dbReference type="ARBA" id="ARBA00022692"/>
    </source>
</evidence>
<feature type="transmembrane region" description="Helical" evidence="7">
    <location>
        <begin position="6"/>
        <end position="25"/>
    </location>
</feature>
<evidence type="ECO:0000256" key="3">
    <source>
        <dbReference type="ARBA" id="ARBA00022989"/>
    </source>
</evidence>
<comment type="subcellular location">
    <subcellularLocation>
        <location evidence="1">Membrane</location>
    </subcellularLocation>
</comment>
<organism evidence="9 10">
    <name type="scientific">Puia dinghuensis</name>
    <dbReference type="NCBI Taxonomy" id="1792502"/>
    <lineage>
        <taxon>Bacteria</taxon>
        <taxon>Pseudomonadati</taxon>
        <taxon>Bacteroidota</taxon>
        <taxon>Chitinophagia</taxon>
        <taxon>Chitinophagales</taxon>
        <taxon>Chitinophagaceae</taxon>
        <taxon>Puia</taxon>
    </lineage>
</organism>
<dbReference type="AlphaFoldDB" id="A0A8J2UGB8"/>
<comment type="caution">
    <text evidence="9">The sequence shown here is derived from an EMBL/GenBank/DDBJ whole genome shotgun (WGS) entry which is preliminary data.</text>
</comment>
<reference evidence="9" key="1">
    <citation type="journal article" date="2014" name="Int. J. Syst. Evol. Microbiol.">
        <title>Complete genome sequence of Corynebacterium casei LMG S-19264T (=DSM 44701T), isolated from a smear-ripened cheese.</title>
        <authorList>
            <consortium name="US DOE Joint Genome Institute (JGI-PGF)"/>
            <person name="Walter F."/>
            <person name="Albersmeier A."/>
            <person name="Kalinowski J."/>
            <person name="Ruckert C."/>
        </authorList>
    </citation>
    <scope>NUCLEOTIDE SEQUENCE</scope>
    <source>
        <strain evidence="9">CGMCC 1.15448</strain>
    </source>
</reference>